<dbReference type="InterPro" id="IPR007178">
    <property type="entry name" value="Spt4_arch"/>
</dbReference>
<feature type="domain" description="Spt4/RpoE2 zinc finger" evidence="3">
    <location>
        <begin position="5"/>
        <end position="65"/>
    </location>
</feature>
<keyword evidence="2" id="KW-0805">Transcription regulation</keyword>
<comment type="subunit">
    <text evidence="2">Heterodimer composed of Spt4 and Spt5.</text>
</comment>
<dbReference type="GO" id="GO:0008270">
    <property type="term" value="F:zinc ion binding"/>
    <property type="evidence" value="ECO:0007669"/>
    <property type="project" value="UniProtKB-UniRule"/>
</dbReference>
<dbReference type="SMART" id="SM01389">
    <property type="entry name" value="Spt4"/>
    <property type="match status" value="1"/>
</dbReference>
<organism evidence="4">
    <name type="scientific">uncultured archaeon MedDCM-OCT-S06-C18</name>
    <dbReference type="NCBI Taxonomy" id="743094"/>
    <lineage>
        <taxon>Archaea</taxon>
        <taxon>environmental samples</taxon>
    </lineage>
</organism>
<dbReference type="PANTHER" id="PTHR40704">
    <property type="entry name" value="TRANSCRIPTION ELONGATION FACTOR SPT4"/>
    <property type="match status" value="1"/>
</dbReference>
<dbReference type="EMBL" id="GU942968">
    <property type="protein sequence ID" value="ADD93177.1"/>
    <property type="molecule type" value="Genomic_DNA"/>
</dbReference>
<keyword evidence="2" id="KW-0479">Metal-binding</keyword>
<evidence type="ECO:0000259" key="3">
    <source>
        <dbReference type="SMART" id="SM01389"/>
    </source>
</evidence>
<feature type="binding site" evidence="2">
    <location>
        <position position="11"/>
    </location>
    <ligand>
        <name>Zn(2+)</name>
        <dbReference type="ChEBI" id="CHEBI:29105"/>
    </ligand>
</feature>
<keyword evidence="1 2" id="KW-0804">Transcription</keyword>
<dbReference type="NCBIfam" id="NF041664">
    <property type="entry name" value="RNAP_arch_Epp"/>
    <property type="match status" value="1"/>
</dbReference>
<dbReference type="InterPro" id="IPR022800">
    <property type="entry name" value="Spt4/RpoE2_Znf"/>
</dbReference>
<dbReference type="Gene3D" id="2.20.28.90">
    <property type="match status" value="1"/>
</dbReference>
<sequence length="67" mass="7527">MAKMPFACGECHLVLADGIDQCPRHPSAQVSSDWTGYVIIMQPDRSEIAKRLKVEQPGRYALKVNIR</sequence>
<dbReference type="InterPro" id="IPR038589">
    <property type="entry name" value="Spt4_dom_sf"/>
</dbReference>
<gene>
    <name evidence="2" type="primary">spt4</name>
</gene>
<reference evidence="4" key="1">
    <citation type="journal article" date="2010" name="ISME J.">
        <title>Metagenome of the Mediterranean deep chlorophyll maximum studied by direct and fosmid library 454 pyrosequencing.</title>
        <authorList>
            <person name="Ghai R."/>
            <person name="Martin-Cuadrado A.B."/>
            <person name="Molto A.G."/>
            <person name="Heredia I.G."/>
            <person name="Cabrera R."/>
            <person name="Martin J."/>
            <person name="Verdu M."/>
            <person name="Deschamps P."/>
            <person name="Moreira D."/>
            <person name="Lopez-Garcia P."/>
            <person name="Mira A."/>
            <person name="Rodriguez-Valera F."/>
        </authorList>
    </citation>
    <scope>NUCLEOTIDE SEQUENCE</scope>
</reference>
<proteinExistence type="inferred from homology"/>
<evidence type="ECO:0000313" key="4">
    <source>
        <dbReference type="EMBL" id="ADD93177.1"/>
    </source>
</evidence>
<comment type="function">
    <text evidence="2">Stimulates transcription elongation.</text>
</comment>
<name>D6PBS6_9ARCH</name>
<dbReference type="PANTHER" id="PTHR40704:SF1">
    <property type="entry name" value="TRANSCRIPTION ELONGATION FACTOR SPT4"/>
    <property type="match status" value="1"/>
</dbReference>
<protein>
    <recommendedName>
        <fullName evidence="2">Transcription elongation factor Spt4</fullName>
    </recommendedName>
</protein>
<comment type="similarity">
    <text evidence="2">Belongs to the archaeal Spt4 family.</text>
</comment>
<dbReference type="SUPFAM" id="SSF63393">
    <property type="entry name" value="RNA polymerase subunits"/>
    <property type="match status" value="1"/>
</dbReference>
<feature type="binding site" evidence="2">
    <location>
        <position position="8"/>
    </location>
    <ligand>
        <name>Zn(2+)</name>
        <dbReference type="ChEBI" id="CHEBI:29105"/>
    </ligand>
</feature>
<evidence type="ECO:0000256" key="1">
    <source>
        <dbReference type="ARBA" id="ARBA00023163"/>
    </source>
</evidence>
<accession>D6PBS6</accession>
<feature type="binding site" evidence="2">
    <location>
        <position position="22"/>
    </location>
    <ligand>
        <name>Zn(2+)</name>
        <dbReference type="ChEBI" id="CHEBI:29105"/>
    </ligand>
</feature>
<feature type="binding site" evidence="2">
    <location>
        <position position="25"/>
    </location>
    <ligand>
        <name>Zn(2+)</name>
        <dbReference type="ChEBI" id="CHEBI:29105"/>
    </ligand>
</feature>
<dbReference type="Pfam" id="PF06093">
    <property type="entry name" value="Spt4"/>
    <property type="match status" value="1"/>
</dbReference>
<dbReference type="AlphaFoldDB" id="D6PBS6"/>
<evidence type="ECO:0000256" key="2">
    <source>
        <dbReference type="HAMAP-Rule" id="MF_00949"/>
    </source>
</evidence>
<keyword evidence="2" id="KW-0862">Zinc</keyword>
<dbReference type="InterPro" id="IPR029040">
    <property type="entry name" value="RPABC4/Spt4"/>
</dbReference>
<dbReference type="GO" id="GO:0006355">
    <property type="term" value="P:regulation of DNA-templated transcription"/>
    <property type="evidence" value="ECO:0007669"/>
    <property type="project" value="UniProtKB-UniRule"/>
</dbReference>
<dbReference type="HAMAP" id="MF_00949">
    <property type="entry name" value="Spt4_arch"/>
    <property type="match status" value="1"/>
</dbReference>